<evidence type="ECO:0000259" key="2">
    <source>
        <dbReference type="SMART" id="SM00355"/>
    </source>
</evidence>
<feature type="region of interest" description="Disordered" evidence="1">
    <location>
        <begin position="127"/>
        <end position="183"/>
    </location>
</feature>
<gene>
    <name evidence="4" type="primary">LOC109488286</name>
</gene>
<organism evidence="3 4">
    <name type="scientific">Branchiostoma belcheri</name>
    <name type="common">Amphioxus</name>
    <dbReference type="NCBI Taxonomy" id="7741"/>
    <lineage>
        <taxon>Eukaryota</taxon>
        <taxon>Metazoa</taxon>
        <taxon>Chordata</taxon>
        <taxon>Cephalochordata</taxon>
        <taxon>Leptocardii</taxon>
        <taxon>Amphioxiformes</taxon>
        <taxon>Branchiostomatidae</taxon>
        <taxon>Branchiostoma</taxon>
    </lineage>
</organism>
<feature type="compositionally biased region" description="Acidic residues" evidence="1">
    <location>
        <begin position="58"/>
        <end position="74"/>
    </location>
</feature>
<dbReference type="RefSeq" id="XP_019648037.1">
    <property type="nucleotide sequence ID" value="XM_019792478.1"/>
</dbReference>
<feature type="region of interest" description="Disordered" evidence="1">
    <location>
        <begin position="1"/>
        <end position="83"/>
    </location>
</feature>
<evidence type="ECO:0000313" key="3">
    <source>
        <dbReference type="Proteomes" id="UP000515135"/>
    </source>
</evidence>
<name>A0A6P5AYB5_BRABE</name>
<protein>
    <submittedName>
        <fullName evidence="4">Uncharacterized protein LOC109488286</fullName>
    </submittedName>
</protein>
<reference evidence="4" key="1">
    <citation type="submission" date="2025-08" db="UniProtKB">
        <authorList>
            <consortium name="RefSeq"/>
        </authorList>
    </citation>
    <scope>IDENTIFICATION</scope>
    <source>
        <tissue evidence="4">Gonad</tissue>
    </source>
</reference>
<dbReference type="AlphaFoldDB" id="A0A6P5AYB5"/>
<proteinExistence type="predicted"/>
<feature type="compositionally biased region" description="Polar residues" evidence="1">
    <location>
        <begin position="7"/>
        <end position="21"/>
    </location>
</feature>
<dbReference type="GeneID" id="109488286"/>
<dbReference type="KEGG" id="bbel:109488286"/>
<evidence type="ECO:0000313" key="4">
    <source>
        <dbReference type="RefSeq" id="XP_019648037.1"/>
    </source>
</evidence>
<feature type="domain" description="C2H2-type" evidence="2">
    <location>
        <begin position="305"/>
        <end position="330"/>
    </location>
</feature>
<dbReference type="SMART" id="SM00355">
    <property type="entry name" value="ZnF_C2H2"/>
    <property type="match status" value="2"/>
</dbReference>
<feature type="domain" description="C2H2-type" evidence="2">
    <location>
        <begin position="247"/>
        <end position="270"/>
    </location>
</feature>
<dbReference type="Proteomes" id="UP000515135">
    <property type="component" value="Unplaced"/>
</dbReference>
<accession>A0A6P5AYB5</accession>
<keyword evidence="3" id="KW-1185">Reference proteome</keyword>
<dbReference type="InterPro" id="IPR013087">
    <property type="entry name" value="Znf_C2H2_type"/>
</dbReference>
<feature type="compositionally biased region" description="Acidic residues" evidence="1">
    <location>
        <begin position="41"/>
        <end position="50"/>
    </location>
</feature>
<evidence type="ECO:0000256" key="1">
    <source>
        <dbReference type="SAM" id="MobiDB-lite"/>
    </source>
</evidence>
<sequence>MADKNATEASVESQPDPQDQVNLLFHVTMTEEISNQPVNDKEEEGSDSENDTNSSITSEEEAMSTSEEEKDESGEMSVDSDLLAEGGDERLYRYVYSSGRKVIRGLNTRYTELNDLLYMQREICGENSVPPHTTTPNKDGQGGRSKVISHKDGQSGRSTSKGVSSGVAGRTAERTGSKTKKMSSTVARLLLEKAADSGTEKGDASCPKTLVETVLEQTGLNMEDFVEEQYNPLIRYNPVLERRSRQYNCKHCAEYSYTLTGIITHITLQHRALLVQKQVRHYKDRANITAGKSGTNDGKQGRVRYKCSLCKRSRNIKSFTFMRAHLRDKHHVSQHFERCSYKPLRCAIFGNSKGSRCATAY</sequence>